<reference evidence="1 2" key="1">
    <citation type="submission" date="2015-04" db="EMBL/GenBank/DDBJ databases">
        <authorList>
            <person name="Syromyatnikov M.Y."/>
            <person name="Popov V.N."/>
        </authorList>
    </citation>
    <scope>NUCLEOTIDE SEQUENCE [LARGE SCALE GENOMIC DNA]</scope>
</reference>
<gene>
    <name evidence="1" type="ORF">CLUMA_CG019268</name>
</gene>
<protein>
    <submittedName>
        <fullName evidence="1">CLUMA_CG019268, isoform A</fullName>
    </submittedName>
</protein>
<sequence>MKPSKPLVNFRSQKTDELSVKIVLFTRLLPKAHHTKWSYYVIQLLYLFANKKFIPNKFKSRKQFN</sequence>
<evidence type="ECO:0000313" key="2">
    <source>
        <dbReference type="Proteomes" id="UP000183832"/>
    </source>
</evidence>
<dbReference type="Proteomes" id="UP000183832">
    <property type="component" value="Unassembled WGS sequence"/>
</dbReference>
<accession>A0A1J1J1H6</accession>
<organism evidence="1 2">
    <name type="scientific">Clunio marinus</name>
    <dbReference type="NCBI Taxonomy" id="568069"/>
    <lineage>
        <taxon>Eukaryota</taxon>
        <taxon>Metazoa</taxon>
        <taxon>Ecdysozoa</taxon>
        <taxon>Arthropoda</taxon>
        <taxon>Hexapoda</taxon>
        <taxon>Insecta</taxon>
        <taxon>Pterygota</taxon>
        <taxon>Neoptera</taxon>
        <taxon>Endopterygota</taxon>
        <taxon>Diptera</taxon>
        <taxon>Nematocera</taxon>
        <taxon>Chironomoidea</taxon>
        <taxon>Chironomidae</taxon>
        <taxon>Clunio</taxon>
    </lineage>
</organism>
<proteinExistence type="predicted"/>
<name>A0A1J1J1H6_9DIPT</name>
<dbReference type="AlphaFoldDB" id="A0A1J1J1H6"/>
<keyword evidence="2" id="KW-1185">Reference proteome</keyword>
<dbReference type="EMBL" id="CVRI01000066">
    <property type="protein sequence ID" value="CRL06387.1"/>
    <property type="molecule type" value="Genomic_DNA"/>
</dbReference>
<evidence type="ECO:0000313" key="1">
    <source>
        <dbReference type="EMBL" id="CRL06387.1"/>
    </source>
</evidence>